<name>X0GJY1_FUSOX</name>
<reference evidence="1" key="1">
    <citation type="submission" date="2011-11" db="EMBL/GenBank/DDBJ databases">
        <title>The Genome Sequence of Fusarium oxysporum PHW808.</title>
        <authorList>
            <consortium name="The Broad Institute Genome Sequencing Platform"/>
            <person name="Ma L.-J."/>
            <person name="Gale L.R."/>
            <person name="Schwartz D.C."/>
            <person name="Zhou S."/>
            <person name="Corby-Kistler H."/>
            <person name="Young S.K."/>
            <person name="Zeng Q."/>
            <person name="Gargeya S."/>
            <person name="Fitzgerald M."/>
            <person name="Haas B."/>
            <person name="Abouelleil A."/>
            <person name="Alvarado L."/>
            <person name="Arachchi H.M."/>
            <person name="Berlin A."/>
            <person name="Brown A."/>
            <person name="Chapman S.B."/>
            <person name="Chen Z."/>
            <person name="Dunbar C."/>
            <person name="Freedman E."/>
            <person name="Gearin G."/>
            <person name="Goldberg J."/>
            <person name="Griggs A."/>
            <person name="Gujja S."/>
            <person name="Heiman D."/>
            <person name="Howarth C."/>
            <person name="Larson L."/>
            <person name="Lui A."/>
            <person name="MacDonald P.J.P."/>
            <person name="Montmayeur A."/>
            <person name="Murphy C."/>
            <person name="Neiman D."/>
            <person name="Pearson M."/>
            <person name="Priest M."/>
            <person name="Roberts A."/>
            <person name="Saif S."/>
            <person name="Shea T."/>
            <person name="Shenoy N."/>
            <person name="Sisk P."/>
            <person name="Stolte C."/>
            <person name="Sykes S."/>
            <person name="Wortman J."/>
            <person name="Nusbaum C."/>
            <person name="Birren B."/>
        </authorList>
    </citation>
    <scope>NUCLEOTIDE SEQUENCE [LARGE SCALE GENOMIC DNA]</scope>
    <source>
        <strain evidence="1">54008</strain>
    </source>
</reference>
<gene>
    <name evidence="1" type="ORF">FOPG_20108</name>
</gene>
<organism evidence="1">
    <name type="scientific">Fusarium oxysporum f. sp. conglutinans race 2 54008</name>
    <dbReference type="NCBI Taxonomy" id="1089457"/>
    <lineage>
        <taxon>Eukaryota</taxon>
        <taxon>Fungi</taxon>
        <taxon>Dikarya</taxon>
        <taxon>Ascomycota</taxon>
        <taxon>Pezizomycotina</taxon>
        <taxon>Sordariomycetes</taxon>
        <taxon>Hypocreomycetidae</taxon>
        <taxon>Hypocreales</taxon>
        <taxon>Nectriaceae</taxon>
        <taxon>Fusarium</taxon>
        <taxon>Fusarium oxysporum species complex</taxon>
    </lineage>
</organism>
<dbReference type="AlphaFoldDB" id="X0GJY1"/>
<sequence>MTLDRDLRRENVGRGGDDEGLLARLPFKAVSDIGCVGFSG</sequence>
<evidence type="ECO:0000313" key="1">
    <source>
        <dbReference type="EMBL" id="EXL63618.1"/>
    </source>
</evidence>
<proteinExistence type="predicted"/>
<dbReference type="EMBL" id="KK034989">
    <property type="protein sequence ID" value="EXL63618.1"/>
    <property type="molecule type" value="Genomic_DNA"/>
</dbReference>
<accession>X0GJY1</accession>
<dbReference type="Proteomes" id="UP000030676">
    <property type="component" value="Unassembled WGS sequence"/>
</dbReference>
<protein>
    <submittedName>
        <fullName evidence="1">Uncharacterized protein</fullName>
    </submittedName>
</protein>
<reference evidence="1" key="2">
    <citation type="submission" date="2014-03" db="EMBL/GenBank/DDBJ databases">
        <title>The Genome Annotation of Fusarium oxysporum PHW808.</title>
        <authorList>
            <consortium name="The Broad Institute Genomics Platform"/>
            <person name="Ma L.-J."/>
            <person name="Corby-Kistler H."/>
            <person name="Broz K."/>
            <person name="Gale L.R."/>
            <person name="Jonkers W."/>
            <person name="O'Donnell K."/>
            <person name="Ploetz R."/>
            <person name="Steinberg C."/>
            <person name="Schwartz D.C."/>
            <person name="VanEtten H."/>
            <person name="Zhou S."/>
            <person name="Young S.K."/>
            <person name="Zeng Q."/>
            <person name="Gargeya S."/>
            <person name="Fitzgerald M."/>
            <person name="Abouelleil A."/>
            <person name="Alvarado L."/>
            <person name="Chapman S.B."/>
            <person name="Gainer-Dewar J."/>
            <person name="Goldberg J."/>
            <person name="Griggs A."/>
            <person name="Gujja S."/>
            <person name="Hansen M."/>
            <person name="Howarth C."/>
            <person name="Imamovic A."/>
            <person name="Ireland A."/>
            <person name="Larimer J."/>
            <person name="McCowan C."/>
            <person name="Murphy C."/>
            <person name="Pearson M."/>
            <person name="Poon T.W."/>
            <person name="Priest M."/>
            <person name="Roberts A."/>
            <person name="Saif S."/>
            <person name="Shea T."/>
            <person name="Sykes S."/>
            <person name="Wortman J."/>
            <person name="Nusbaum C."/>
            <person name="Birren B."/>
        </authorList>
    </citation>
    <scope>NUCLEOTIDE SEQUENCE</scope>
    <source>
        <strain evidence="1">54008</strain>
    </source>
</reference>
<dbReference type="HOGENOM" id="CLU_3299455_0_0_1"/>